<reference evidence="1" key="1">
    <citation type="submission" date="2023-02" db="EMBL/GenBank/DDBJ databases">
        <title>Genome of toxic invasive species Heracleum sosnowskyi carries increased number of genes despite the absence of recent whole-genome duplications.</title>
        <authorList>
            <person name="Schelkunov M."/>
            <person name="Shtratnikova V."/>
            <person name="Makarenko M."/>
            <person name="Klepikova A."/>
            <person name="Omelchenko D."/>
            <person name="Novikova G."/>
            <person name="Obukhova E."/>
            <person name="Bogdanov V."/>
            <person name="Penin A."/>
            <person name="Logacheva M."/>
        </authorList>
    </citation>
    <scope>NUCLEOTIDE SEQUENCE</scope>
    <source>
        <strain evidence="1">Hsosn_3</strain>
        <tissue evidence="1">Leaf</tissue>
    </source>
</reference>
<evidence type="ECO:0000313" key="1">
    <source>
        <dbReference type="EMBL" id="KAK1394332.1"/>
    </source>
</evidence>
<gene>
    <name evidence="1" type="ORF">POM88_013388</name>
</gene>
<dbReference type="Proteomes" id="UP001237642">
    <property type="component" value="Unassembled WGS sequence"/>
</dbReference>
<accession>A0AAD8J1R3</accession>
<proteinExistence type="predicted"/>
<dbReference type="AlphaFoldDB" id="A0AAD8J1R3"/>
<comment type="caution">
    <text evidence="1">The sequence shown here is derived from an EMBL/GenBank/DDBJ whole genome shotgun (WGS) entry which is preliminary data.</text>
</comment>
<dbReference type="EMBL" id="JAUIZM010000003">
    <property type="protein sequence ID" value="KAK1394332.1"/>
    <property type="molecule type" value="Genomic_DNA"/>
</dbReference>
<organism evidence="1 2">
    <name type="scientific">Heracleum sosnowskyi</name>
    <dbReference type="NCBI Taxonomy" id="360622"/>
    <lineage>
        <taxon>Eukaryota</taxon>
        <taxon>Viridiplantae</taxon>
        <taxon>Streptophyta</taxon>
        <taxon>Embryophyta</taxon>
        <taxon>Tracheophyta</taxon>
        <taxon>Spermatophyta</taxon>
        <taxon>Magnoliopsida</taxon>
        <taxon>eudicotyledons</taxon>
        <taxon>Gunneridae</taxon>
        <taxon>Pentapetalae</taxon>
        <taxon>asterids</taxon>
        <taxon>campanulids</taxon>
        <taxon>Apiales</taxon>
        <taxon>Apiaceae</taxon>
        <taxon>Apioideae</taxon>
        <taxon>apioid superclade</taxon>
        <taxon>Tordylieae</taxon>
        <taxon>Tordyliinae</taxon>
        <taxon>Heracleum</taxon>
    </lineage>
</organism>
<reference evidence="1" key="2">
    <citation type="submission" date="2023-05" db="EMBL/GenBank/DDBJ databases">
        <authorList>
            <person name="Schelkunov M.I."/>
        </authorList>
    </citation>
    <scope>NUCLEOTIDE SEQUENCE</scope>
    <source>
        <strain evidence="1">Hsosn_3</strain>
        <tissue evidence="1">Leaf</tissue>
    </source>
</reference>
<protein>
    <submittedName>
        <fullName evidence="1">Uncharacterized protein</fullName>
    </submittedName>
</protein>
<sequence>MSISVEAAEARDLLSDDIELISTYERLTALDGKRSFALAAASSQRRGWKAKSVADVSQILRNKMMRKQLVMTFYSWSAGFSYQNVISVTNHIVSYMFSRSIVFQTPLGSYVNP</sequence>
<keyword evidence="2" id="KW-1185">Reference proteome</keyword>
<evidence type="ECO:0000313" key="2">
    <source>
        <dbReference type="Proteomes" id="UP001237642"/>
    </source>
</evidence>
<name>A0AAD8J1R3_9APIA</name>